<organism evidence="1">
    <name type="scientific">Zea mays</name>
    <name type="common">Maize</name>
    <dbReference type="NCBI Taxonomy" id="4577"/>
    <lineage>
        <taxon>Eukaryota</taxon>
        <taxon>Viridiplantae</taxon>
        <taxon>Streptophyta</taxon>
        <taxon>Embryophyta</taxon>
        <taxon>Tracheophyta</taxon>
        <taxon>Spermatophyta</taxon>
        <taxon>Magnoliopsida</taxon>
        <taxon>Liliopsida</taxon>
        <taxon>Poales</taxon>
        <taxon>Poaceae</taxon>
        <taxon>PACMAD clade</taxon>
        <taxon>Panicoideae</taxon>
        <taxon>Andropogonodae</taxon>
        <taxon>Andropogoneae</taxon>
        <taxon>Tripsacinae</taxon>
        <taxon>Zea</taxon>
    </lineage>
</organism>
<name>B6UFB6_MAIZE</name>
<protein>
    <submittedName>
        <fullName evidence="1">Uncharacterized protein</fullName>
    </submittedName>
</protein>
<dbReference type="HOGENOM" id="CLU_3351775_0_0_1"/>
<accession>B6UFB6</accession>
<reference evidence="1" key="1">
    <citation type="journal article" date="2009" name="Plant Mol. Biol.">
        <title>Insights into corn genes derived from large-scale cDNA sequencing.</title>
        <authorList>
            <person name="Alexandrov N.N."/>
            <person name="Brover V.V."/>
            <person name="Freidin S."/>
            <person name="Troukhan M.E."/>
            <person name="Tatarinova T.V."/>
            <person name="Zhang H."/>
            <person name="Swaller T.J."/>
            <person name="Lu Y.P."/>
            <person name="Bouck J."/>
            <person name="Flavell R.B."/>
            <person name="Feldmann K.A."/>
        </authorList>
    </citation>
    <scope>NUCLEOTIDE SEQUENCE</scope>
</reference>
<evidence type="ECO:0000313" key="1">
    <source>
        <dbReference type="EMBL" id="ACG48049.1"/>
    </source>
</evidence>
<dbReference type="AlphaFoldDB" id="B6UFB6"/>
<dbReference type="EMBL" id="EU975931">
    <property type="protein sequence ID" value="ACG48049.1"/>
    <property type="molecule type" value="mRNA"/>
</dbReference>
<proteinExistence type="evidence at transcript level"/>
<sequence length="37" mass="4296">MKDEQTESNFSSESLVELDRKSNFEEMVMATYSCELS</sequence>